<protein>
    <recommendedName>
        <fullName evidence="3">DUF418 domain-containing protein</fullName>
    </recommendedName>
</protein>
<dbReference type="RefSeq" id="WP_277103761.1">
    <property type="nucleotide sequence ID" value="NZ_BAAAJS010000022.1"/>
</dbReference>
<evidence type="ECO:0000256" key="2">
    <source>
        <dbReference type="SAM" id="Phobius"/>
    </source>
</evidence>
<feature type="domain" description="DUF418" evidence="3">
    <location>
        <begin position="262"/>
        <end position="315"/>
    </location>
</feature>
<dbReference type="EMBL" id="JAVDYF010000001">
    <property type="protein sequence ID" value="MDR7355887.1"/>
    <property type="molecule type" value="Genomic_DNA"/>
</dbReference>
<feature type="transmembrane region" description="Helical" evidence="2">
    <location>
        <begin position="74"/>
        <end position="94"/>
    </location>
</feature>
<keyword evidence="2" id="KW-0812">Transmembrane</keyword>
<evidence type="ECO:0000256" key="1">
    <source>
        <dbReference type="SAM" id="MobiDB-lite"/>
    </source>
</evidence>
<feature type="transmembrane region" description="Helical" evidence="2">
    <location>
        <begin position="127"/>
        <end position="148"/>
    </location>
</feature>
<feature type="region of interest" description="Disordered" evidence="1">
    <location>
        <begin position="212"/>
        <end position="235"/>
    </location>
</feature>
<reference evidence="4 5" key="1">
    <citation type="submission" date="2023-07" db="EMBL/GenBank/DDBJ databases">
        <title>Sequencing the genomes of 1000 actinobacteria strains.</title>
        <authorList>
            <person name="Klenk H.-P."/>
        </authorList>
    </citation>
    <scope>NUCLEOTIDE SEQUENCE [LARGE SCALE GENOMIC DNA]</scope>
    <source>
        <strain evidence="4 5">DSM 44508</strain>
    </source>
</reference>
<dbReference type="PANTHER" id="PTHR30590:SF2">
    <property type="entry name" value="INNER MEMBRANE PROTEIN"/>
    <property type="match status" value="1"/>
</dbReference>
<feature type="region of interest" description="Disordered" evidence="1">
    <location>
        <begin position="433"/>
        <end position="456"/>
    </location>
</feature>
<sequence>MEKITRKPRVRIDGFDVARALAIIGMVMAHAGTTSWPGAHIADGYASALFAVLAGISTSLMLEKATIAGGAELAQARSRLVMRGVIIFLIGIALSSLQSVIAIVLSAIALILMLLGPVTRWSLFKQLLFLVGMSLCSAAIAGSFGYWHTVHPLLTIPYPLFAWLAYGTAGMVAYRLLTHNKWWQLGSIALAALVMSVSYRARYQLDELENGPSLNEKPAPQIPSSLAEPDYSSVSSLPGQFNDNPYGFFRNAIDISPHSGGLGDIWLSIAGAFGIISVCLLLCHPRFLRTLLFPFRSMGSMALTVYVLHAISAGWYLGGIPFSRPDDFAYPAKSDYSMEKYDDTYEPLPKSSPDDSMEEVPLLLITIGSALALSSLWRLKFRRGPLEGMTHALLNKATAELPPLDQQQLLDRSVLAAERRSIRQALGIHERPESLALDTTHASTPVPSDNTENPNI</sequence>
<keyword evidence="2" id="KW-0472">Membrane</keyword>
<dbReference type="Pfam" id="PF04235">
    <property type="entry name" value="DUF418"/>
    <property type="match status" value="1"/>
</dbReference>
<accession>A0ABU2BB84</accession>
<evidence type="ECO:0000313" key="4">
    <source>
        <dbReference type="EMBL" id="MDR7355887.1"/>
    </source>
</evidence>
<name>A0ABU2BB84_9CORY</name>
<feature type="transmembrane region" description="Helical" evidence="2">
    <location>
        <begin position="360"/>
        <end position="379"/>
    </location>
</feature>
<keyword evidence="5" id="KW-1185">Reference proteome</keyword>
<feature type="transmembrane region" description="Helical" evidence="2">
    <location>
        <begin position="265"/>
        <end position="283"/>
    </location>
</feature>
<dbReference type="InterPro" id="IPR007349">
    <property type="entry name" value="DUF418"/>
</dbReference>
<feature type="transmembrane region" description="Helical" evidence="2">
    <location>
        <begin position="20"/>
        <end position="39"/>
    </location>
</feature>
<proteinExistence type="predicted"/>
<organism evidence="4 5">
    <name type="scientific">Corynebacterium felinum</name>
    <dbReference type="NCBI Taxonomy" id="131318"/>
    <lineage>
        <taxon>Bacteria</taxon>
        <taxon>Bacillati</taxon>
        <taxon>Actinomycetota</taxon>
        <taxon>Actinomycetes</taxon>
        <taxon>Mycobacteriales</taxon>
        <taxon>Corynebacteriaceae</taxon>
        <taxon>Corynebacterium</taxon>
    </lineage>
</organism>
<evidence type="ECO:0000313" key="5">
    <source>
        <dbReference type="Proteomes" id="UP001183619"/>
    </source>
</evidence>
<dbReference type="PANTHER" id="PTHR30590">
    <property type="entry name" value="INNER MEMBRANE PROTEIN"/>
    <property type="match status" value="1"/>
</dbReference>
<comment type="caution">
    <text evidence="4">The sequence shown here is derived from an EMBL/GenBank/DDBJ whole genome shotgun (WGS) entry which is preliminary data.</text>
</comment>
<feature type="transmembrane region" description="Helical" evidence="2">
    <location>
        <begin position="182"/>
        <end position="201"/>
    </location>
</feature>
<feature type="transmembrane region" description="Helical" evidence="2">
    <location>
        <begin position="160"/>
        <end position="177"/>
    </location>
</feature>
<dbReference type="InterPro" id="IPR052529">
    <property type="entry name" value="Bact_Transport_Assoc"/>
</dbReference>
<gene>
    <name evidence="4" type="ORF">J2S37_002425</name>
</gene>
<feature type="transmembrane region" description="Helical" evidence="2">
    <location>
        <begin position="45"/>
        <end position="62"/>
    </location>
</feature>
<feature type="transmembrane region" description="Helical" evidence="2">
    <location>
        <begin position="295"/>
        <end position="317"/>
    </location>
</feature>
<feature type="compositionally biased region" description="Polar residues" evidence="1">
    <location>
        <begin position="440"/>
        <end position="456"/>
    </location>
</feature>
<evidence type="ECO:0000259" key="3">
    <source>
        <dbReference type="Pfam" id="PF04235"/>
    </source>
</evidence>
<keyword evidence="2" id="KW-1133">Transmembrane helix</keyword>
<dbReference type="Proteomes" id="UP001183619">
    <property type="component" value="Unassembled WGS sequence"/>
</dbReference>
<feature type="transmembrane region" description="Helical" evidence="2">
    <location>
        <begin position="100"/>
        <end position="118"/>
    </location>
</feature>